<comment type="caution">
    <text evidence="2">The sequence shown here is derived from an EMBL/GenBank/DDBJ whole genome shotgun (WGS) entry which is preliminary data.</text>
</comment>
<protein>
    <recommendedName>
        <fullName evidence="1">DUF7730 domain-containing protein</fullName>
    </recommendedName>
</protein>
<accession>A0ABR0RYB3</accession>
<dbReference type="EMBL" id="JAVHJV010000002">
    <property type="protein sequence ID" value="KAK5945397.1"/>
    <property type="molecule type" value="Genomic_DNA"/>
</dbReference>
<dbReference type="Pfam" id="PF24864">
    <property type="entry name" value="DUF7730"/>
    <property type="match status" value="1"/>
</dbReference>
<dbReference type="PANTHER" id="PTHR38790:SF4">
    <property type="entry name" value="2EXR DOMAIN-CONTAINING PROTEIN"/>
    <property type="match status" value="1"/>
</dbReference>
<organism evidence="2 3">
    <name type="scientific">Knufia obscura</name>
    <dbReference type="NCBI Taxonomy" id="1635080"/>
    <lineage>
        <taxon>Eukaryota</taxon>
        <taxon>Fungi</taxon>
        <taxon>Dikarya</taxon>
        <taxon>Ascomycota</taxon>
        <taxon>Pezizomycotina</taxon>
        <taxon>Eurotiomycetes</taxon>
        <taxon>Chaetothyriomycetidae</taxon>
        <taxon>Chaetothyriales</taxon>
        <taxon>Trichomeriaceae</taxon>
        <taxon>Knufia</taxon>
    </lineage>
</organism>
<keyword evidence="3" id="KW-1185">Reference proteome</keyword>
<dbReference type="RefSeq" id="XP_064733487.1">
    <property type="nucleotide sequence ID" value="XM_064871034.1"/>
</dbReference>
<feature type="domain" description="DUF7730" evidence="1">
    <location>
        <begin position="44"/>
        <end position="181"/>
    </location>
</feature>
<name>A0ABR0RYB3_9EURO</name>
<evidence type="ECO:0000313" key="3">
    <source>
        <dbReference type="Proteomes" id="UP001334248"/>
    </source>
</evidence>
<sequence>MMVQEAKLCEMAKTINQQDLLASHLYPSPDIEKMSKQNSVKPPLLRLPPEIRQKIYEFAISGQWIHVNDFSATRKWFSVLYLEQDLLSEGDSWVHKQPEKLVWRPGCNYHEVKVNCVIRKTNTVPTHLARVCRLFHQEASLLPYRGSIFSFADNRIATSFIQSLKPCQQQSITKVALNHRFGMKSSNAAVAKLLPDFTQSYVLVSVRAQTSSLGVRLSDMGRLGQWAAQKNHKVNSESSICLEGWHKHEGGEVGTWYGFQRVRASDAGSTTVTRFLMDKRPPDHRDISILRKENEALADEANAIQPIQLA</sequence>
<evidence type="ECO:0000259" key="1">
    <source>
        <dbReference type="Pfam" id="PF24864"/>
    </source>
</evidence>
<evidence type="ECO:0000313" key="2">
    <source>
        <dbReference type="EMBL" id="KAK5945397.1"/>
    </source>
</evidence>
<dbReference type="PANTHER" id="PTHR38790">
    <property type="entry name" value="2EXR DOMAIN-CONTAINING PROTEIN-RELATED"/>
    <property type="match status" value="1"/>
</dbReference>
<dbReference type="InterPro" id="IPR056632">
    <property type="entry name" value="DUF7730"/>
</dbReference>
<proteinExistence type="predicted"/>
<reference evidence="2 3" key="1">
    <citation type="journal article" date="2023" name="Res Sq">
        <title>Genomic and morphological characterization of Knufia obscura isolated from the Mars 2020 spacecraft assembly facility.</title>
        <authorList>
            <person name="Chander A.M."/>
            <person name="Teixeira M.M."/>
            <person name="Singh N.K."/>
            <person name="Williams M.P."/>
            <person name="Parker C.W."/>
            <person name="Leo P."/>
            <person name="Stajich J.E."/>
            <person name="Torok T."/>
            <person name="Tighe S."/>
            <person name="Mason C.E."/>
            <person name="Venkateswaran K."/>
        </authorList>
    </citation>
    <scope>NUCLEOTIDE SEQUENCE [LARGE SCALE GENOMIC DNA]</scope>
    <source>
        <strain evidence="2 3">CCFEE 5817</strain>
    </source>
</reference>
<gene>
    <name evidence="2" type="ORF">PMZ80_002602</name>
</gene>
<dbReference type="GeneID" id="89996051"/>
<dbReference type="Proteomes" id="UP001334248">
    <property type="component" value="Unassembled WGS sequence"/>
</dbReference>